<gene>
    <name evidence="2" type="ORF">SAMN02743940_1667</name>
</gene>
<dbReference type="PANTHER" id="PTHR43628:SF1">
    <property type="entry name" value="CHITIN SYNTHASE REGULATORY FACTOR 2-RELATED"/>
    <property type="match status" value="1"/>
</dbReference>
<reference evidence="2 3" key="1">
    <citation type="submission" date="2016-12" db="EMBL/GenBank/DDBJ databases">
        <authorList>
            <person name="Song W.-J."/>
            <person name="Kurnit D.M."/>
        </authorList>
    </citation>
    <scope>NUCLEOTIDE SEQUENCE [LARGE SCALE GENOMIC DNA]</scope>
    <source>
        <strain evidence="2 3">ATCC 49181</strain>
    </source>
</reference>
<dbReference type="RefSeq" id="WP_051537723.1">
    <property type="nucleotide sequence ID" value="NZ_FSRO01000001.1"/>
</dbReference>
<keyword evidence="1" id="KW-0472">Membrane</keyword>
<dbReference type="Pfam" id="PF08238">
    <property type="entry name" value="Sel1"/>
    <property type="match status" value="3"/>
</dbReference>
<evidence type="ECO:0000313" key="3">
    <source>
        <dbReference type="Proteomes" id="UP000185062"/>
    </source>
</evidence>
<sequence>MRTIKIMGYGIFTFWFFGAAIMMCVYEIERKHECIDREGWVKGLFWCESDVISNSDMASRQLIFFIKGLSWPIELFSNNDNEEGDYEIAFKTLESSANEGNALAQYDLGVMYAMGQGVLQNYKMATKLWQMAADQGHSSAQYNLGVMYGTGQGVPQDYKMAVKLLQMAADQGHVLAQPNLGVLYERGEGGVLQNYKMAHMFYNIAASNGIDKGRKNRDEISAKMTPQEIAEAQEMAREWMEKHKF</sequence>
<keyword evidence="1" id="KW-1133">Transmembrane helix</keyword>
<evidence type="ECO:0000256" key="1">
    <source>
        <dbReference type="SAM" id="Phobius"/>
    </source>
</evidence>
<dbReference type="AlphaFoldDB" id="A0A1N6IA64"/>
<dbReference type="InterPro" id="IPR011990">
    <property type="entry name" value="TPR-like_helical_dom_sf"/>
</dbReference>
<dbReference type="InterPro" id="IPR006597">
    <property type="entry name" value="Sel1-like"/>
</dbReference>
<accession>A0A1N6IA64</accession>
<organism evidence="2 3">
    <name type="scientific">Nitrosomonas cryotolerans ATCC 49181</name>
    <dbReference type="NCBI Taxonomy" id="1131553"/>
    <lineage>
        <taxon>Bacteria</taxon>
        <taxon>Pseudomonadati</taxon>
        <taxon>Pseudomonadota</taxon>
        <taxon>Betaproteobacteria</taxon>
        <taxon>Nitrosomonadales</taxon>
        <taxon>Nitrosomonadaceae</taxon>
        <taxon>Nitrosomonas</taxon>
    </lineage>
</organism>
<dbReference type="EMBL" id="FSRO01000001">
    <property type="protein sequence ID" value="SIO28875.1"/>
    <property type="molecule type" value="Genomic_DNA"/>
</dbReference>
<keyword evidence="1" id="KW-0812">Transmembrane</keyword>
<protein>
    <submittedName>
        <fullName evidence="2">Sel1 repeat-containing protein</fullName>
    </submittedName>
</protein>
<dbReference type="PANTHER" id="PTHR43628">
    <property type="entry name" value="ACTIVATOR OF C KINASE PROTEIN 1-RELATED"/>
    <property type="match status" value="1"/>
</dbReference>
<proteinExistence type="predicted"/>
<dbReference type="InterPro" id="IPR052945">
    <property type="entry name" value="Mitotic_Regulator"/>
</dbReference>
<dbReference type="SUPFAM" id="SSF81901">
    <property type="entry name" value="HCP-like"/>
    <property type="match status" value="1"/>
</dbReference>
<name>A0A1N6IA64_9PROT</name>
<feature type="transmembrane region" description="Helical" evidence="1">
    <location>
        <begin position="6"/>
        <end position="28"/>
    </location>
</feature>
<dbReference type="Gene3D" id="1.25.40.10">
    <property type="entry name" value="Tetratricopeptide repeat domain"/>
    <property type="match status" value="1"/>
</dbReference>
<evidence type="ECO:0000313" key="2">
    <source>
        <dbReference type="EMBL" id="SIO28875.1"/>
    </source>
</evidence>
<dbReference type="SMART" id="SM00671">
    <property type="entry name" value="SEL1"/>
    <property type="match status" value="3"/>
</dbReference>
<dbReference type="STRING" id="44575.SAMN05216419_10473"/>
<keyword evidence="3" id="KW-1185">Reference proteome</keyword>
<dbReference type="eggNOG" id="COG0790">
    <property type="taxonomic scope" value="Bacteria"/>
</dbReference>
<dbReference type="Proteomes" id="UP000185062">
    <property type="component" value="Unassembled WGS sequence"/>
</dbReference>